<dbReference type="InterPro" id="IPR056009">
    <property type="entry name" value="DUF7587"/>
</dbReference>
<protein>
    <recommendedName>
        <fullName evidence="1">DUF7587 domain-containing protein</fullName>
    </recommendedName>
</protein>
<reference evidence="2" key="1">
    <citation type="journal article" date="2020" name="Stud. Mycol.">
        <title>101 Dothideomycetes genomes: a test case for predicting lifestyles and emergence of pathogens.</title>
        <authorList>
            <person name="Haridas S."/>
            <person name="Albert R."/>
            <person name="Binder M."/>
            <person name="Bloem J."/>
            <person name="Labutti K."/>
            <person name="Salamov A."/>
            <person name="Andreopoulos B."/>
            <person name="Baker S."/>
            <person name="Barry K."/>
            <person name="Bills G."/>
            <person name="Bluhm B."/>
            <person name="Cannon C."/>
            <person name="Castanera R."/>
            <person name="Culley D."/>
            <person name="Daum C."/>
            <person name="Ezra D."/>
            <person name="Gonzalez J."/>
            <person name="Henrissat B."/>
            <person name="Kuo A."/>
            <person name="Liang C."/>
            <person name="Lipzen A."/>
            <person name="Lutzoni F."/>
            <person name="Magnuson J."/>
            <person name="Mondo S."/>
            <person name="Nolan M."/>
            <person name="Ohm R."/>
            <person name="Pangilinan J."/>
            <person name="Park H.-J."/>
            <person name="Ramirez L."/>
            <person name="Alfaro M."/>
            <person name="Sun H."/>
            <person name="Tritt A."/>
            <person name="Yoshinaga Y."/>
            <person name="Zwiers L.-H."/>
            <person name="Turgeon B."/>
            <person name="Goodwin S."/>
            <person name="Spatafora J."/>
            <person name="Crous P."/>
            <person name="Grigoriev I."/>
        </authorList>
    </citation>
    <scope>NUCLEOTIDE SEQUENCE</scope>
    <source>
        <strain evidence="2">CBS 110217</strain>
    </source>
</reference>
<evidence type="ECO:0000259" key="1">
    <source>
        <dbReference type="Pfam" id="PF24494"/>
    </source>
</evidence>
<dbReference type="AlphaFoldDB" id="A0A9P4HA74"/>
<proteinExistence type="predicted"/>
<name>A0A9P4HA74_9PLEO</name>
<dbReference type="Pfam" id="PF24494">
    <property type="entry name" value="DUF7587"/>
    <property type="match status" value="1"/>
</dbReference>
<accession>A0A9P4HA74</accession>
<organism evidence="2 3">
    <name type="scientific">Setomelanomma holmii</name>
    <dbReference type="NCBI Taxonomy" id="210430"/>
    <lineage>
        <taxon>Eukaryota</taxon>
        <taxon>Fungi</taxon>
        <taxon>Dikarya</taxon>
        <taxon>Ascomycota</taxon>
        <taxon>Pezizomycotina</taxon>
        <taxon>Dothideomycetes</taxon>
        <taxon>Pleosporomycetidae</taxon>
        <taxon>Pleosporales</taxon>
        <taxon>Pleosporineae</taxon>
        <taxon>Phaeosphaeriaceae</taxon>
        <taxon>Setomelanomma</taxon>
    </lineage>
</organism>
<gene>
    <name evidence="2" type="ORF">EK21DRAFT_111565</name>
</gene>
<sequence>MSRKWDEYKYRKLQGSSPSLSKTFPEMLSPIAKEPITGERKLHFEDKHVEHVPGLEAASAVADLRQNHVPRILFRAWSRTSGGGSDLTINTTTAIVPHAYMPRMVRDFGPTPKSIYEIPESELRQMTILHFARSPGAKSGYSSCASSLHLVLCYAKYLRDNKDDEAHIAVIDTNDLDDEVYVWHVPHLIPRGNHEYLAYGCIRGNGYRAVGLRELERNGLMKNFPELARPTSAFGKELRAEMFREADWDVLDDEWFLIQAMASLFGNLY</sequence>
<evidence type="ECO:0000313" key="3">
    <source>
        <dbReference type="Proteomes" id="UP000799777"/>
    </source>
</evidence>
<feature type="domain" description="DUF7587" evidence="1">
    <location>
        <begin position="69"/>
        <end position="195"/>
    </location>
</feature>
<comment type="caution">
    <text evidence="2">The sequence shown here is derived from an EMBL/GenBank/DDBJ whole genome shotgun (WGS) entry which is preliminary data.</text>
</comment>
<keyword evidence="3" id="KW-1185">Reference proteome</keyword>
<dbReference type="EMBL" id="ML978186">
    <property type="protein sequence ID" value="KAF2030898.1"/>
    <property type="molecule type" value="Genomic_DNA"/>
</dbReference>
<dbReference type="OrthoDB" id="5295996at2759"/>
<evidence type="ECO:0000313" key="2">
    <source>
        <dbReference type="EMBL" id="KAF2030898.1"/>
    </source>
</evidence>
<dbReference type="Proteomes" id="UP000799777">
    <property type="component" value="Unassembled WGS sequence"/>
</dbReference>